<sequence length="237" mass="26767">MDRDDGHPKRPVAPHIKYKSAAISAGQSSSKTPEGIPSDDSQHKDTELTSTQMSRLEALEKENEAQKTALAKLEKENEAQKQALSESQTELQAWKDFHAEGPTSSLSGENVHDLLHVKALMREDAIRTGNTGRKFQDEIDRLSRGAVNQCDHLPPWINSAGEFVGEPLRVTYQDKFGKPGVLGCEDRRGGFCRNDWPSMFHCLKCDTYFCRPCGSAHNFRPKWIVRLEEEYEATHER</sequence>
<evidence type="ECO:0000256" key="2">
    <source>
        <dbReference type="SAM" id="MobiDB-lite"/>
    </source>
</evidence>
<reference evidence="3" key="1">
    <citation type="journal article" date="2021" name="J Fungi (Basel)">
        <title>Virulence traits and population genomics of the black yeast Aureobasidium melanogenum.</title>
        <authorList>
            <person name="Cernosa A."/>
            <person name="Sun X."/>
            <person name="Gostincar C."/>
            <person name="Fang C."/>
            <person name="Gunde-Cimerman N."/>
            <person name="Song Z."/>
        </authorList>
    </citation>
    <scope>NUCLEOTIDE SEQUENCE</scope>
    <source>
        <strain evidence="3">EXF-9298</strain>
    </source>
</reference>
<feature type="compositionally biased region" description="Basic residues" evidence="2">
    <location>
        <begin position="9"/>
        <end position="18"/>
    </location>
</feature>
<dbReference type="AlphaFoldDB" id="A0A9P8FZZ7"/>
<dbReference type="EMBL" id="JAHFXS010000218">
    <property type="protein sequence ID" value="KAG9987515.1"/>
    <property type="molecule type" value="Genomic_DNA"/>
</dbReference>
<accession>A0A9P8FZZ7</accession>
<evidence type="ECO:0000313" key="3">
    <source>
        <dbReference type="EMBL" id="KAG9987515.1"/>
    </source>
</evidence>
<gene>
    <name evidence="3" type="ORF">KCU98_g3283</name>
</gene>
<evidence type="ECO:0000256" key="1">
    <source>
        <dbReference type="SAM" id="Coils"/>
    </source>
</evidence>
<reference evidence="3" key="2">
    <citation type="submission" date="2021-08" db="EMBL/GenBank/DDBJ databases">
        <authorList>
            <person name="Gostincar C."/>
            <person name="Sun X."/>
            <person name="Song Z."/>
            <person name="Gunde-Cimerman N."/>
        </authorList>
    </citation>
    <scope>NUCLEOTIDE SEQUENCE</scope>
    <source>
        <strain evidence="3">EXF-9298</strain>
    </source>
</reference>
<keyword evidence="1" id="KW-0175">Coiled coil</keyword>
<protein>
    <submittedName>
        <fullName evidence="3">Uncharacterized protein</fullName>
    </submittedName>
</protein>
<feature type="region of interest" description="Disordered" evidence="2">
    <location>
        <begin position="1"/>
        <end position="52"/>
    </location>
</feature>
<comment type="caution">
    <text evidence="3">The sequence shown here is derived from an EMBL/GenBank/DDBJ whole genome shotgun (WGS) entry which is preliminary data.</text>
</comment>
<dbReference type="Proteomes" id="UP000729357">
    <property type="component" value="Unassembled WGS sequence"/>
</dbReference>
<evidence type="ECO:0000313" key="4">
    <source>
        <dbReference type="Proteomes" id="UP000729357"/>
    </source>
</evidence>
<feature type="non-terminal residue" evidence="3">
    <location>
        <position position="237"/>
    </location>
</feature>
<organism evidence="3 4">
    <name type="scientific">Aureobasidium melanogenum</name>
    <name type="common">Aureobasidium pullulans var. melanogenum</name>
    <dbReference type="NCBI Taxonomy" id="46634"/>
    <lineage>
        <taxon>Eukaryota</taxon>
        <taxon>Fungi</taxon>
        <taxon>Dikarya</taxon>
        <taxon>Ascomycota</taxon>
        <taxon>Pezizomycotina</taxon>
        <taxon>Dothideomycetes</taxon>
        <taxon>Dothideomycetidae</taxon>
        <taxon>Dothideales</taxon>
        <taxon>Saccotheciaceae</taxon>
        <taxon>Aureobasidium</taxon>
    </lineage>
</organism>
<name>A0A9P8FZZ7_AURME</name>
<keyword evidence="4" id="KW-1185">Reference proteome</keyword>
<proteinExistence type="predicted"/>
<feature type="coiled-coil region" evidence="1">
    <location>
        <begin position="56"/>
        <end position="90"/>
    </location>
</feature>